<evidence type="ECO:0000313" key="2">
    <source>
        <dbReference type="EMBL" id="MPM76177.1"/>
    </source>
</evidence>
<evidence type="ECO:0000256" key="1">
    <source>
        <dbReference type="SAM" id="MobiDB-lite"/>
    </source>
</evidence>
<dbReference type="Pfam" id="PF05816">
    <property type="entry name" value="TelA"/>
    <property type="match status" value="1"/>
</dbReference>
<dbReference type="PIRSF" id="PIRSF026508">
    <property type="entry name" value="TelA"/>
    <property type="match status" value="1"/>
</dbReference>
<sequence>MSEDHKNLEKDVQAQAVAELPVLTLNPSAGDKLQMEKVMDELDKVSAQEPVAPDVQAAIAKQLDSGLSDEERRAVESFSKQIDISNSQHVMLYGADAQKKVSDFADTILADIKNKDAGAVGDMMSKLIGELQNFESATEKPKGIRGWFSTPEKFIAQVRSRFDTVSKNVESIAGALEGHQVQLLKDVAMFNHLYDMNIQYFKELTMYIIAGEERLAAFRANEVTQAKAHAEQTGDAMDAQKANDLNAAADRFEKKLHDLKLTRQISMQMAPQIRLLQNNNALLIERIQSTLVNTLPLWKNQVVLAIGLEHSRDAMQAQRAVTNMTNDLLKKNAESLKMGTIETAKEAERGIIDIQTLVETNQSLIDTMNEVVRIQEEGRQQRREAEKTLSRMESELKSRLISGR</sequence>
<protein>
    <submittedName>
        <fullName evidence="2">TelA-like protein</fullName>
    </submittedName>
</protein>
<feature type="region of interest" description="Disordered" evidence="1">
    <location>
        <begin position="382"/>
        <end position="404"/>
    </location>
</feature>
<reference evidence="2" key="1">
    <citation type="submission" date="2019-08" db="EMBL/GenBank/DDBJ databases">
        <authorList>
            <person name="Kucharzyk K."/>
            <person name="Murdoch R.W."/>
            <person name="Higgins S."/>
            <person name="Loffler F."/>
        </authorList>
    </citation>
    <scope>NUCLEOTIDE SEQUENCE</scope>
</reference>
<feature type="compositionally biased region" description="Basic and acidic residues" evidence="1">
    <location>
        <begin position="382"/>
        <end position="398"/>
    </location>
</feature>
<dbReference type="EMBL" id="VSSQ01027113">
    <property type="protein sequence ID" value="MPM76177.1"/>
    <property type="molecule type" value="Genomic_DNA"/>
</dbReference>
<comment type="caution">
    <text evidence="2">The sequence shown here is derived from an EMBL/GenBank/DDBJ whole genome shotgun (WGS) entry which is preliminary data.</text>
</comment>
<dbReference type="PANTHER" id="PTHR38432">
    <property type="entry name" value="TELA-LIKE PROTEIN SAOUHSC_01408"/>
    <property type="match status" value="1"/>
</dbReference>
<dbReference type="PANTHER" id="PTHR38432:SF1">
    <property type="entry name" value="TELA-LIKE PROTEIN SAOUHSC_01408"/>
    <property type="match status" value="1"/>
</dbReference>
<dbReference type="AlphaFoldDB" id="A0A645CGT9"/>
<accession>A0A645CGT9</accession>
<name>A0A645CGT9_9ZZZZ</name>
<organism evidence="2">
    <name type="scientific">bioreactor metagenome</name>
    <dbReference type="NCBI Taxonomy" id="1076179"/>
    <lineage>
        <taxon>unclassified sequences</taxon>
        <taxon>metagenomes</taxon>
        <taxon>ecological metagenomes</taxon>
    </lineage>
</organism>
<dbReference type="InterPro" id="IPR008863">
    <property type="entry name" value="Toxic_anion-R_TelA"/>
</dbReference>
<gene>
    <name evidence="2" type="ORF">SDC9_123173</name>
</gene>
<proteinExistence type="predicted"/>